<evidence type="ECO:0000313" key="2">
    <source>
        <dbReference type="Proteomes" id="UP000515789"/>
    </source>
</evidence>
<evidence type="ECO:0000313" key="1">
    <source>
        <dbReference type="EMBL" id="QMW80707.1"/>
    </source>
</evidence>
<accession>A0A7G5N1G4</accession>
<dbReference type="AlphaFoldDB" id="A0A7G5N1G4"/>
<proteinExistence type="predicted"/>
<dbReference type="InterPro" id="IPR019650">
    <property type="entry name" value="DUF2513"/>
</dbReference>
<name>A0A7G5N1G4_9FIRM</name>
<dbReference type="EMBL" id="CP039126">
    <property type="protein sequence ID" value="QMW80707.1"/>
    <property type="molecule type" value="Genomic_DNA"/>
</dbReference>
<organism evidence="1 2">
    <name type="scientific">Blautia producta</name>
    <dbReference type="NCBI Taxonomy" id="33035"/>
    <lineage>
        <taxon>Bacteria</taxon>
        <taxon>Bacillati</taxon>
        <taxon>Bacillota</taxon>
        <taxon>Clostridia</taxon>
        <taxon>Lachnospirales</taxon>
        <taxon>Lachnospiraceae</taxon>
        <taxon>Blautia</taxon>
    </lineage>
</organism>
<dbReference type="Pfam" id="PF10711">
    <property type="entry name" value="DUF2513"/>
    <property type="match status" value="1"/>
</dbReference>
<gene>
    <name evidence="1" type="ORF">E5259_25745</name>
</gene>
<dbReference type="Proteomes" id="UP000515789">
    <property type="component" value="Chromosome"/>
</dbReference>
<dbReference type="RefSeq" id="WP_018597641.1">
    <property type="nucleotide sequence ID" value="NZ_CABLBP010000053.1"/>
</dbReference>
<sequence>MKLDTCCIRDTLLVLENWLVLNDDLAFIPLDLCEICKSGSMQKYSKSDIAYTLVLLEEAGFIEAEIDYTLEGIHEIDVIRLTFQGHQFLDTIRPESIWKKIHGISEKTGLKSITAIMEIANTLLPDAIKSAIHSLSL</sequence>
<reference evidence="1 2" key="1">
    <citation type="submission" date="2019-04" db="EMBL/GenBank/DDBJ databases">
        <authorList>
            <person name="Schori C."/>
            <person name="Ahrens C."/>
        </authorList>
    </citation>
    <scope>NUCLEOTIDE SEQUENCE [LARGE SCALE GENOMIC DNA]</scope>
    <source>
        <strain evidence="1 2">DSM 2950</strain>
    </source>
</reference>
<protein>
    <submittedName>
        <fullName evidence="1">DUF2513 domain-containing protein</fullName>
    </submittedName>
</protein>
<dbReference type="GeneID" id="75053811"/>